<dbReference type="Pfam" id="PF00155">
    <property type="entry name" value="Aminotran_1_2"/>
    <property type="match status" value="1"/>
</dbReference>
<evidence type="ECO:0000256" key="4">
    <source>
        <dbReference type="ARBA" id="ARBA00012285"/>
    </source>
</evidence>
<evidence type="ECO:0000256" key="1">
    <source>
        <dbReference type="ARBA" id="ARBA00001933"/>
    </source>
</evidence>
<evidence type="ECO:0000259" key="10">
    <source>
        <dbReference type="Pfam" id="PF00155"/>
    </source>
</evidence>
<dbReference type="Proteomes" id="UP000060487">
    <property type="component" value="Unassembled WGS sequence"/>
</dbReference>
<dbReference type="RefSeq" id="WP_085053215.1">
    <property type="nucleotide sequence ID" value="NZ_LNQR01000100.1"/>
</dbReference>
<name>A0ABR5SEJ1_9BACT</name>
<evidence type="ECO:0000313" key="12">
    <source>
        <dbReference type="Proteomes" id="UP000060487"/>
    </source>
</evidence>
<dbReference type="EC" id="4.1.1.81" evidence="4"/>
<dbReference type="Gene3D" id="3.40.640.10">
    <property type="entry name" value="Type I PLP-dependent aspartate aminotransferase-like (Major domain)"/>
    <property type="match status" value="1"/>
</dbReference>
<dbReference type="InterPro" id="IPR004838">
    <property type="entry name" value="NHTrfase_class1_PyrdxlP-BS"/>
</dbReference>
<keyword evidence="5" id="KW-0169">Cobalamin biosynthesis</keyword>
<evidence type="ECO:0000313" key="11">
    <source>
        <dbReference type="EMBL" id="KWT81167.1"/>
    </source>
</evidence>
<accession>A0ABR5SEJ1</accession>
<keyword evidence="6" id="KW-0663">Pyridoxal phosphate</keyword>
<dbReference type="InterPro" id="IPR004839">
    <property type="entry name" value="Aminotransferase_I/II_large"/>
</dbReference>
<feature type="domain" description="Aminotransferase class I/classII large" evidence="10">
    <location>
        <begin position="33"/>
        <end position="349"/>
    </location>
</feature>
<evidence type="ECO:0000256" key="2">
    <source>
        <dbReference type="ARBA" id="ARBA00003444"/>
    </source>
</evidence>
<organism evidence="11 12">
    <name type="scientific">Candidatus Magnetominusculus xianensis</name>
    <dbReference type="NCBI Taxonomy" id="1748249"/>
    <lineage>
        <taxon>Bacteria</taxon>
        <taxon>Pseudomonadati</taxon>
        <taxon>Nitrospirota</taxon>
        <taxon>Nitrospiria</taxon>
        <taxon>Nitrospirales</taxon>
        <taxon>Nitrospiraceae</taxon>
        <taxon>Candidatus Magnetominusculus</taxon>
    </lineage>
</organism>
<dbReference type="PANTHER" id="PTHR42885">
    <property type="entry name" value="HISTIDINOL-PHOSPHATE AMINOTRANSFERASE-RELATED"/>
    <property type="match status" value="1"/>
</dbReference>
<dbReference type="PROSITE" id="PS00105">
    <property type="entry name" value="AA_TRANSFER_CLASS_1"/>
    <property type="match status" value="1"/>
</dbReference>
<dbReference type="CDD" id="cd00609">
    <property type="entry name" value="AAT_like"/>
    <property type="match status" value="1"/>
</dbReference>
<evidence type="ECO:0000256" key="3">
    <source>
        <dbReference type="ARBA" id="ARBA00004953"/>
    </source>
</evidence>
<comment type="cofactor">
    <cofactor evidence="1">
        <name>pyridoxal 5'-phosphate</name>
        <dbReference type="ChEBI" id="CHEBI:597326"/>
    </cofactor>
</comment>
<dbReference type="NCBIfam" id="TIGR01140">
    <property type="entry name" value="L_thr_O3P_dcar"/>
    <property type="match status" value="1"/>
</dbReference>
<dbReference type="SUPFAM" id="SSF53383">
    <property type="entry name" value="PLP-dependent transferases"/>
    <property type="match status" value="1"/>
</dbReference>
<comment type="catalytic activity">
    <reaction evidence="9">
        <text>O-phospho-L-threonine + H(+) = (R)-1-aminopropan-2-yl phosphate + CO2</text>
        <dbReference type="Rhea" id="RHEA:11492"/>
        <dbReference type="ChEBI" id="CHEBI:15378"/>
        <dbReference type="ChEBI" id="CHEBI:16526"/>
        <dbReference type="ChEBI" id="CHEBI:58563"/>
        <dbReference type="ChEBI" id="CHEBI:58675"/>
        <dbReference type="EC" id="4.1.1.81"/>
    </reaction>
</comment>
<dbReference type="InterPro" id="IPR005860">
    <property type="entry name" value="CobD"/>
</dbReference>
<comment type="pathway">
    <text evidence="3">Cofactor biosynthesis; adenosylcobalamin biosynthesis.</text>
</comment>
<sequence>MLKNAHHAAGQSAPGHGGDVYSLATDLRTHERKILDFSASVNPLGTSKKVKAAIRKTLKLLPGYPDPNCTLLRRHISKKSGVPDKNILCGNGSTELIYLIARAVKPAKALIAVPAFSEYERALSVNGVKAITLFPIEEKDDFQLNIEAFIEQMIDADIAFVSNPNTPTGHVLSTDAVLSIVRHAELANCYIVIDEAFLDFVPQETVGAEVCNNPRLLVLRSLTKFYAISGLRLGALFFHDELSSALTANKEPWSVNTLAQRAGVAALNDRAYEAETFKYLKKEKVYMEKMLRKLEINFFPSNINFYLVKDERAPLLYEELRKRGILLRDCSNFHGLSGKYLRIAVKSHRENALLFKNISSILRKNNR</sequence>
<evidence type="ECO:0000256" key="8">
    <source>
        <dbReference type="ARBA" id="ARBA00029996"/>
    </source>
</evidence>
<evidence type="ECO:0000256" key="6">
    <source>
        <dbReference type="ARBA" id="ARBA00022898"/>
    </source>
</evidence>
<evidence type="ECO:0000256" key="7">
    <source>
        <dbReference type="ARBA" id="ARBA00023239"/>
    </source>
</evidence>
<comment type="function">
    <text evidence="2">Decarboxylates L-threonine-O-3-phosphate to yield (R)-1-amino-2-propanol O-2-phosphate, the precursor for the linkage between the nucleotide loop and the corrin ring in cobalamin.</text>
</comment>
<dbReference type="InterPro" id="IPR015421">
    <property type="entry name" value="PyrdxlP-dep_Trfase_major"/>
</dbReference>
<keyword evidence="12" id="KW-1185">Reference proteome</keyword>
<dbReference type="PANTHER" id="PTHR42885:SF1">
    <property type="entry name" value="THREONINE-PHOSPHATE DECARBOXYLASE"/>
    <property type="match status" value="1"/>
</dbReference>
<dbReference type="InterPro" id="IPR015422">
    <property type="entry name" value="PyrdxlP-dep_Trfase_small"/>
</dbReference>
<keyword evidence="7 11" id="KW-0456">Lyase</keyword>
<dbReference type="EMBL" id="LNQR01000100">
    <property type="protein sequence ID" value="KWT81167.1"/>
    <property type="molecule type" value="Genomic_DNA"/>
</dbReference>
<dbReference type="GO" id="GO:0048472">
    <property type="term" value="F:threonine-phosphate decarboxylase activity"/>
    <property type="evidence" value="ECO:0007669"/>
    <property type="project" value="UniProtKB-EC"/>
</dbReference>
<evidence type="ECO:0000256" key="9">
    <source>
        <dbReference type="ARBA" id="ARBA00048531"/>
    </source>
</evidence>
<proteinExistence type="predicted"/>
<gene>
    <name evidence="11" type="primary">cobD</name>
    <name evidence="11" type="ORF">ASN18_2591</name>
</gene>
<dbReference type="Gene3D" id="3.90.1150.10">
    <property type="entry name" value="Aspartate Aminotransferase, domain 1"/>
    <property type="match status" value="1"/>
</dbReference>
<comment type="caution">
    <text evidence="11">The sequence shown here is derived from an EMBL/GenBank/DDBJ whole genome shotgun (WGS) entry which is preliminary data.</text>
</comment>
<protein>
    <recommendedName>
        <fullName evidence="4">threonine-phosphate decarboxylase</fullName>
        <ecNumber evidence="4">4.1.1.81</ecNumber>
    </recommendedName>
    <alternativeName>
        <fullName evidence="8">L-threonine-O-3-phosphate decarboxylase</fullName>
    </alternativeName>
</protein>
<evidence type="ECO:0000256" key="5">
    <source>
        <dbReference type="ARBA" id="ARBA00022573"/>
    </source>
</evidence>
<dbReference type="InterPro" id="IPR015424">
    <property type="entry name" value="PyrdxlP-dep_Trfase"/>
</dbReference>
<reference evidence="11 12" key="1">
    <citation type="submission" date="2015-11" db="EMBL/GenBank/DDBJ databases">
        <authorList>
            <person name="Lin W."/>
        </authorList>
    </citation>
    <scope>NUCLEOTIDE SEQUENCE [LARGE SCALE GENOMIC DNA]</scope>
    <source>
        <strain evidence="11 12">HCH-1</strain>
    </source>
</reference>